<dbReference type="PANTHER" id="PTHR12994">
    <property type="entry name" value="SECERNIN"/>
    <property type="match status" value="1"/>
</dbReference>
<dbReference type="PANTHER" id="PTHR12994:SF17">
    <property type="entry name" value="LD30995P"/>
    <property type="match status" value="1"/>
</dbReference>
<comment type="catalytic activity">
    <reaction evidence="1">
        <text>an L-aminoacyl-L-amino acid + H2O = 2 an L-alpha-amino acid</text>
        <dbReference type="Rhea" id="RHEA:48940"/>
        <dbReference type="ChEBI" id="CHEBI:15377"/>
        <dbReference type="ChEBI" id="CHEBI:59869"/>
        <dbReference type="ChEBI" id="CHEBI:77460"/>
    </reaction>
</comment>
<dbReference type="GO" id="GO:0016805">
    <property type="term" value="F:dipeptidase activity"/>
    <property type="evidence" value="ECO:0007669"/>
    <property type="project" value="UniProtKB-KW"/>
</dbReference>
<sequence>MSYGLYIGRNHTADGIAYLAGYGDEPSSHWLELLPRCRHEADARIPVGVTPQADLPGRMSEIPQVSETARHLRVSYSYYKGVPAPLTNGGLNEHGVAVRDIWSSSRPDLVAMTPVDQTGPNYSDLARLVLERARTARDGVDIIADLIARHGYADYGGNSHLIADAEEAWVVIEFSGGRGLWVAERLGPDAIRASRPGYVGLVPIEDPTRADFLYPPHFVSFAQEQGWHRPGTPFDANAVYGDGKGRWAGVQWIEAEMAARAGRPEKIGLADVFWAVRTERLTGDTAGYGQVVPLLGAEPEALRLVWHTQVGAVAAPFVPVFLGIESVPEEYRRHRYLSDGEAARFLDTRHAEKGRPETLSAVPQGIESTRSAGLAGKRLLNLLFQHHETFLPEALALWQAIEATLIGEQARIARSAAVLIQAGEPDLAAHLLTYFTGTELQRALDTMEQLAQSLEIRTRHLFGIRTEPVPRAPEQIW</sequence>
<dbReference type="Pfam" id="PF03577">
    <property type="entry name" value="Peptidase_C69"/>
    <property type="match status" value="1"/>
</dbReference>
<proteinExistence type="inferred from homology"/>
<evidence type="ECO:0000256" key="1">
    <source>
        <dbReference type="RuleBase" id="RU364089"/>
    </source>
</evidence>
<keyword evidence="1" id="KW-0645">Protease</keyword>
<gene>
    <name evidence="2" type="ORF">ABXS05_19810</name>
</gene>
<dbReference type="RefSeq" id="WP_367625135.1">
    <property type="nucleotide sequence ID" value="NZ_JBFNQD010000007.1"/>
</dbReference>
<accession>A0ABV3PQ86</accession>
<dbReference type="Gene3D" id="3.60.60.10">
    <property type="entry name" value="Penicillin V Acylase, Chain A"/>
    <property type="match status" value="1"/>
</dbReference>
<keyword evidence="1 2" id="KW-0378">Hydrolase</keyword>
<dbReference type="EMBL" id="JBFNQD010000007">
    <property type="protein sequence ID" value="MEW9307810.1"/>
    <property type="molecule type" value="Genomic_DNA"/>
</dbReference>
<comment type="caution">
    <text evidence="2">The sequence shown here is derived from an EMBL/GenBank/DDBJ whole genome shotgun (WGS) entry which is preliminary data.</text>
</comment>
<evidence type="ECO:0000313" key="3">
    <source>
        <dbReference type="Proteomes" id="UP001555786"/>
    </source>
</evidence>
<organism evidence="2 3">
    <name type="scientific">Labrys neptuniae</name>
    <dbReference type="NCBI Taxonomy" id="376174"/>
    <lineage>
        <taxon>Bacteria</taxon>
        <taxon>Pseudomonadati</taxon>
        <taxon>Pseudomonadota</taxon>
        <taxon>Alphaproteobacteria</taxon>
        <taxon>Hyphomicrobiales</taxon>
        <taxon>Xanthobacteraceae</taxon>
        <taxon>Labrys</taxon>
    </lineage>
</organism>
<comment type="similarity">
    <text evidence="1">Belongs to the peptidase C69 family.</text>
</comment>
<dbReference type="EC" id="3.4.-.-" evidence="1"/>
<evidence type="ECO:0000313" key="2">
    <source>
        <dbReference type="EMBL" id="MEW9307810.1"/>
    </source>
</evidence>
<dbReference type="Proteomes" id="UP001555786">
    <property type="component" value="Unassembled WGS sequence"/>
</dbReference>
<dbReference type="InterPro" id="IPR005322">
    <property type="entry name" value="Peptidase_C69"/>
</dbReference>
<name>A0ABV3PQ86_9HYPH</name>
<keyword evidence="3" id="KW-1185">Reference proteome</keyword>
<protein>
    <recommendedName>
        <fullName evidence="1">Dipeptidase</fullName>
        <ecNumber evidence="1">3.4.-.-</ecNumber>
    </recommendedName>
</protein>
<reference evidence="2 3" key="1">
    <citation type="submission" date="2024-07" db="EMBL/GenBank/DDBJ databases">
        <title>Description of Labrys sedimenti sp. nov., isolated from a diclofenac-degrading enrichment culture.</title>
        <authorList>
            <person name="Tancsics A."/>
            <person name="Csepanyi A."/>
        </authorList>
    </citation>
    <scope>NUCLEOTIDE SEQUENCE [LARGE SCALE GENOMIC DNA]</scope>
    <source>
        <strain evidence="2 3">LMG 23578</strain>
    </source>
</reference>
<keyword evidence="1 2" id="KW-0224">Dipeptidase</keyword>